<dbReference type="InterPro" id="IPR029026">
    <property type="entry name" value="tRNA_m1G_MTases_N"/>
</dbReference>
<feature type="domain" description="tRNA/rRNA methyltransferase SpoU type" evidence="4">
    <location>
        <begin position="97"/>
        <end position="228"/>
    </location>
</feature>
<dbReference type="CDD" id="cd18095">
    <property type="entry name" value="SpoU-like_rRNA-MTase"/>
    <property type="match status" value="1"/>
</dbReference>
<dbReference type="RefSeq" id="WP_270043429.1">
    <property type="nucleotide sequence ID" value="NZ_JAPDOD010000031.1"/>
</dbReference>
<keyword evidence="3" id="KW-0808">Transferase</keyword>
<evidence type="ECO:0000259" key="4">
    <source>
        <dbReference type="Pfam" id="PF00588"/>
    </source>
</evidence>
<dbReference type="InterPro" id="IPR053888">
    <property type="entry name" value="MRM3-like_sub_bind"/>
</dbReference>
<dbReference type="InterPro" id="IPR029028">
    <property type="entry name" value="Alpha/beta_knot_MTases"/>
</dbReference>
<dbReference type="Pfam" id="PF22435">
    <property type="entry name" value="MRM3-like_sub_bind"/>
    <property type="match status" value="1"/>
</dbReference>
<comment type="caution">
    <text evidence="6">The sequence shown here is derived from an EMBL/GenBank/DDBJ whole genome shotgun (WGS) entry which is preliminary data.</text>
</comment>
<dbReference type="PANTHER" id="PTHR43191">
    <property type="entry name" value="RRNA METHYLTRANSFERASE 3"/>
    <property type="match status" value="1"/>
</dbReference>
<dbReference type="AlphaFoldDB" id="A0A9X3MWV1"/>
<sequence length="237" mass="24702">MTEITSPHNEALKEIRKLAGRKWRDKLGEFVAEGEDLLEAADAAGWHASARYAATGSGLEGIPVAPHVLATVSQLGSGTRALGVYPQRWSEPVGPRCVALWGVADPGNVGTILRSALAFGASSVALGPGSADPYGHKAVRASMGALFSVPIARVRNFGEVPGRKVALVAREGAPLSELPVDGEMTLFIGSEREGLPKALVAACDDVAHIPIAHADSLNAAMAATVALYQINTRITRP</sequence>
<dbReference type="EMBL" id="JAPDOD010000031">
    <property type="protein sequence ID" value="MDA0164179.1"/>
    <property type="molecule type" value="Genomic_DNA"/>
</dbReference>
<dbReference type="GO" id="GO:0008173">
    <property type="term" value="F:RNA methyltransferase activity"/>
    <property type="evidence" value="ECO:0007669"/>
    <property type="project" value="InterPro"/>
</dbReference>
<dbReference type="InterPro" id="IPR001537">
    <property type="entry name" value="SpoU_MeTrfase"/>
</dbReference>
<dbReference type="Gene3D" id="3.40.1280.10">
    <property type="match status" value="1"/>
</dbReference>
<dbReference type="InterPro" id="IPR029064">
    <property type="entry name" value="Ribosomal_eL30-like_sf"/>
</dbReference>
<dbReference type="GO" id="GO:0003723">
    <property type="term" value="F:RNA binding"/>
    <property type="evidence" value="ECO:0007669"/>
    <property type="project" value="InterPro"/>
</dbReference>
<dbReference type="Pfam" id="PF00588">
    <property type="entry name" value="SpoU_methylase"/>
    <property type="match status" value="1"/>
</dbReference>
<dbReference type="InterPro" id="IPR051259">
    <property type="entry name" value="rRNA_Methyltransferase"/>
</dbReference>
<dbReference type="Proteomes" id="UP001149140">
    <property type="component" value="Unassembled WGS sequence"/>
</dbReference>
<dbReference type="SUPFAM" id="SSF55315">
    <property type="entry name" value="L30e-like"/>
    <property type="match status" value="1"/>
</dbReference>
<keyword evidence="7" id="KW-1185">Reference proteome</keyword>
<name>A0A9X3MWV1_9ACTN</name>
<evidence type="ECO:0000259" key="5">
    <source>
        <dbReference type="Pfam" id="PF22435"/>
    </source>
</evidence>
<comment type="similarity">
    <text evidence="1">Belongs to the class IV-like SAM-binding methyltransferase superfamily. RNA methyltransferase TrmH family.</text>
</comment>
<evidence type="ECO:0000256" key="3">
    <source>
        <dbReference type="ARBA" id="ARBA00022679"/>
    </source>
</evidence>
<evidence type="ECO:0000313" key="6">
    <source>
        <dbReference type="EMBL" id="MDA0164179.1"/>
    </source>
</evidence>
<accession>A0A9X3MWV1</accession>
<feature type="domain" description="MRM3-like substrate binding" evidence="5">
    <location>
        <begin position="9"/>
        <end position="52"/>
    </location>
</feature>
<reference evidence="6" key="1">
    <citation type="submission" date="2022-10" db="EMBL/GenBank/DDBJ databases">
        <title>The WGS of Solirubrobacter ginsenosidimutans DSM 21036.</title>
        <authorList>
            <person name="Jiang Z."/>
        </authorList>
    </citation>
    <scope>NUCLEOTIDE SEQUENCE</scope>
    <source>
        <strain evidence="6">DSM 21036</strain>
    </source>
</reference>
<dbReference type="Gene3D" id="3.30.1330.30">
    <property type="match status" value="1"/>
</dbReference>
<evidence type="ECO:0000256" key="2">
    <source>
        <dbReference type="ARBA" id="ARBA00022603"/>
    </source>
</evidence>
<protein>
    <submittedName>
        <fullName evidence="6">RNA methyltransferase</fullName>
    </submittedName>
</protein>
<dbReference type="GO" id="GO:0032259">
    <property type="term" value="P:methylation"/>
    <property type="evidence" value="ECO:0007669"/>
    <property type="project" value="UniProtKB-KW"/>
</dbReference>
<dbReference type="GO" id="GO:0006396">
    <property type="term" value="P:RNA processing"/>
    <property type="evidence" value="ECO:0007669"/>
    <property type="project" value="InterPro"/>
</dbReference>
<proteinExistence type="inferred from homology"/>
<evidence type="ECO:0000313" key="7">
    <source>
        <dbReference type="Proteomes" id="UP001149140"/>
    </source>
</evidence>
<gene>
    <name evidence="6" type="ORF">OM076_28150</name>
</gene>
<evidence type="ECO:0000256" key="1">
    <source>
        <dbReference type="ARBA" id="ARBA00007228"/>
    </source>
</evidence>
<keyword evidence="2 6" id="KW-0489">Methyltransferase</keyword>
<dbReference type="PANTHER" id="PTHR43191:SF2">
    <property type="entry name" value="RRNA METHYLTRANSFERASE 3, MITOCHONDRIAL"/>
    <property type="match status" value="1"/>
</dbReference>
<dbReference type="SUPFAM" id="SSF75217">
    <property type="entry name" value="alpha/beta knot"/>
    <property type="match status" value="1"/>
</dbReference>
<organism evidence="6 7">
    <name type="scientific">Solirubrobacter ginsenosidimutans</name>
    <dbReference type="NCBI Taxonomy" id="490573"/>
    <lineage>
        <taxon>Bacteria</taxon>
        <taxon>Bacillati</taxon>
        <taxon>Actinomycetota</taxon>
        <taxon>Thermoleophilia</taxon>
        <taxon>Solirubrobacterales</taxon>
        <taxon>Solirubrobacteraceae</taxon>
        <taxon>Solirubrobacter</taxon>
    </lineage>
</organism>